<protein>
    <submittedName>
        <fullName evidence="1">Uncharacterized protein</fullName>
    </submittedName>
</protein>
<dbReference type="AlphaFoldDB" id="A0A856MNH6"/>
<dbReference type="KEGG" id="bsen:DP114_30585"/>
<keyword evidence="2" id="KW-1185">Reference proteome</keyword>
<reference evidence="1 2" key="1">
    <citation type="submission" date="2018-06" db="EMBL/GenBank/DDBJ databases">
        <title>Comparative genomics of Brasilonema spp. strains.</title>
        <authorList>
            <person name="Alvarenga D.O."/>
            <person name="Fiore M.F."/>
            <person name="Varani A.M."/>
        </authorList>
    </citation>
    <scope>NUCLEOTIDE SEQUENCE [LARGE SCALE GENOMIC DNA]</scope>
    <source>
        <strain evidence="1 2">CENA114</strain>
    </source>
</reference>
<name>A0A856MNH6_9CYAN</name>
<evidence type="ECO:0000313" key="2">
    <source>
        <dbReference type="Proteomes" id="UP000503129"/>
    </source>
</evidence>
<organism evidence="1 2">
    <name type="scientific">Brasilonema sennae CENA114</name>
    <dbReference type="NCBI Taxonomy" id="415709"/>
    <lineage>
        <taxon>Bacteria</taxon>
        <taxon>Bacillati</taxon>
        <taxon>Cyanobacteriota</taxon>
        <taxon>Cyanophyceae</taxon>
        <taxon>Nostocales</taxon>
        <taxon>Scytonemataceae</taxon>
        <taxon>Brasilonema</taxon>
        <taxon>Bromeliae group (in: Brasilonema)</taxon>
    </lineage>
</organism>
<sequence>MLLPLAQAFSLKLPSPLHLWGCVVKGWSKNKQFYIQPIVLWENQLIISQIIRFFLTQNQSFLMFTNKAGSQVAICRYAERQAIARVTPRGLRNNSLLFYLSRQNFNCCSTGSWIALLCIKYNT</sequence>
<accession>A0A856MNH6</accession>
<gene>
    <name evidence="1" type="ORF">DP114_30585</name>
</gene>
<dbReference type="EMBL" id="CP030118">
    <property type="protein sequence ID" value="QDL11664.1"/>
    <property type="molecule type" value="Genomic_DNA"/>
</dbReference>
<proteinExistence type="predicted"/>
<evidence type="ECO:0000313" key="1">
    <source>
        <dbReference type="EMBL" id="QDL11664.1"/>
    </source>
</evidence>
<dbReference type="Proteomes" id="UP000503129">
    <property type="component" value="Chromosome"/>
</dbReference>